<dbReference type="Proteomes" id="UP000299102">
    <property type="component" value="Unassembled WGS sequence"/>
</dbReference>
<sequence>MINIRRATVAPPHGAERSTRSRLTTTTHRSARSILKIKLAELEAQGKLIELRRRRRQKDEEEELIRKRLKVQISSIQRITHQENHARLCVALKGNAKEAVAALLSRSGDPTLITYTLEQCFGQPDEIVKKLLQRTISRRQPPQKFEHTSYWTIRLINEIPSWRTGSSLLLWYGKTTYRAINRRPTHAFADTAPVP</sequence>
<proteinExistence type="predicted"/>
<dbReference type="AlphaFoldDB" id="A0A4C2A9Y1"/>
<accession>A0A4C2A9Y1</accession>
<keyword evidence="3" id="KW-1185">Reference proteome</keyword>
<gene>
    <name evidence="2" type="ORF">EVAR_103761_1</name>
</gene>
<protein>
    <submittedName>
        <fullName evidence="2">Uncharacterized protein</fullName>
    </submittedName>
</protein>
<reference evidence="2 3" key="1">
    <citation type="journal article" date="2019" name="Commun. Biol.">
        <title>The bagworm genome reveals a unique fibroin gene that provides high tensile strength.</title>
        <authorList>
            <person name="Kono N."/>
            <person name="Nakamura H."/>
            <person name="Ohtoshi R."/>
            <person name="Tomita M."/>
            <person name="Numata K."/>
            <person name="Arakawa K."/>
        </authorList>
    </citation>
    <scope>NUCLEOTIDE SEQUENCE [LARGE SCALE GENOMIC DNA]</scope>
</reference>
<dbReference type="EMBL" id="BGZK01002720">
    <property type="protein sequence ID" value="GBP96014.1"/>
    <property type="molecule type" value="Genomic_DNA"/>
</dbReference>
<comment type="caution">
    <text evidence="2">The sequence shown here is derived from an EMBL/GenBank/DDBJ whole genome shotgun (WGS) entry which is preliminary data.</text>
</comment>
<evidence type="ECO:0000313" key="2">
    <source>
        <dbReference type="EMBL" id="GBP96014.1"/>
    </source>
</evidence>
<organism evidence="2 3">
    <name type="scientific">Eumeta variegata</name>
    <name type="common">Bagworm moth</name>
    <name type="synonym">Eumeta japonica</name>
    <dbReference type="NCBI Taxonomy" id="151549"/>
    <lineage>
        <taxon>Eukaryota</taxon>
        <taxon>Metazoa</taxon>
        <taxon>Ecdysozoa</taxon>
        <taxon>Arthropoda</taxon>
        <taxon>Hexapoda</taxon>
        <taxon>Insecta</taxon>
        <taxon>Pterygota</taxon>
        <taxon>Neoptera</taxon>
        <taxon>Endopterygota</taxon>
        <taxon>Lepidoptera</taxon>
        <taxon>Glossata</taxon>
        <taxon>Ditrysia</taxon>
        <taxon>Tineoidea</taxon>
        <taxon>Psychidae</taxon>
        <taxon>Oiketicinae</taxon>
        <taxon>Eumeta</taxon>
    </lineage>
</organism>
<name>A0A4C2A9Y1_EUMVA</name>
<dbReference type="OrthoDB" id="10066767at2759"/>
<feature type="region of interest" description="Disordered" evidence="1">
    <location>
        <begin position="1"/>
        <end position="27"/>
    </location>
</feature>
<evidence type="ECO:0000313" key="3">
    <source>
        <dbReference type="Proteomes" id="UP000299102"/>
    </source>
</evidence>
<evidence type="ECO:0000256" key="1">
    <source>
        <dbReference type="SAM" id="MobiDB-lite"/>
    </source>
</evidence>